<evidence type="ECO:0000256" key="5">
    <source>
        <dbReference type="ARBA" id="ARBA00022737"/>
    </source>
</evidence>
<comment type="similarity">
    <text evidence="2 10">Belongs to the CDP-alcohol phosphatidyltransferase class-II family.</text>
</comment>
<keyword evidence="5" id="KW-0677">Repeat</keyword>
<keyword evidence="4 10" id="KW-0808">Transferase</keyword>
<comment type="catalytic activity">
    <reaction evidence="9 10">
        <text>a CDP-1,2-diacyl-sn-glycerol + sn-glycerol 3-phosphate = a 1,2-diacyl-sn-glycero-3-phospho-(1'-sn-glycero-3'-phosphate) + CMP + H(+)</text>
        <dbReference type="Rhea" id="RHEA:12593"/>
        <dbReference type="ChEBI" id="CHEBI:15378"/>
        <dbReference type="ChEBI" id="CHEBI:57597"/>
        <dbReference type="ChEBI" id="CHEBI:58332"/>
        <dbReference type="ChEBI" id="CHEBI:60110"/>
        <dbReference type="ChEBI" id="CHEBI:60377"/>
        <dbReference type="EC" id="2.7.8.5"/>
    </reaction>
</comment>
<feature type="domain" description="PLD phosphodiesterase" evidence="12">
    <location>
        <begin position="165"/>
        <end position="191"/>
    </location>
</feature>
<keyword evidence="6 10" id="KW-0443">Lipid metabolism</keyword>
<comment type="caution">
    <text evidence="13">The sequence shown here is derived from an EMBL/GenBank/DDBJ whole genome shotgun (WGS) entry which is preliminary data.</text>
</comment>
<keyword evidence="3 10" id="KW-0444">Lipid biosynthesis</keyword>
<dbReference type="UniPathway" id="UPA00084">
    <property type="reaction ID" value="UER00503"/>
</dbReference>
<keyword evidence="10" id="KW-0496">Mitochondrion</keyword>
<dbReference type="PANTHER" id="PTHR12586:SF1">
    <property type="entry name" value="CDP-DIACYLGLYCEROL--GLYCEROL-3-PHOSPHATE 3-PHOSPHATIDYLTRANSFERASE, MITOCHONDRIAL"/>
    <property type="match status" value="1"/>
</dbReference>
<dbReference type="SMART" id="SM00155">
    <property type="entry name" value="PLDc"/>
    <property type="match status" value="2"/>
</dbReference>
<proteinExistence type="inferred from homology"/>
<evidence type="ECO:0000256" key="1">
    <source>
        <dbReference type="ARBA" id="ARBA00005042"/>
    </source>
</evidence>
<protein>
    <recommendedName>
        <fullName evidence="10">CDP-diacylglycerol--glycerol-3-phosphate 3-phosphatidyltransferase</fullName>
        <ecNumber evidence="10">2.7.8.5</ecNumber>
    </recommendedName>
</protein>
<evidence type="ECO:0000259" key="12">
    <source>
        <dbReference type="SMART" id="SM00155"/>
    </source>
</evidence>
<dbReference type="OrthoDB" id="10250191at2759"/>
<evidence type="ECO:0000256" key="9">
    <source>
        <dbReference type="ARBA" id="ARBA00048586"/>
    </source>
</evidence>
<evidence type="ECO:0000313" key="14">
    <source>
        <dbReference type="Proteomes" id="UP000518752"/>
    </source>
</evidence>
<keyword evidence="14" id="KW-1185">Reference proteome</keyword>
<dbReference type="InterPro" id="IPR001736">
    <property type="entry name" value="PLipase_D/transphosphatidylase"/>
</dbReference>
<evidence type="ECO:0000256" key="4">
    <source>
        <dbReference type="ARBA" id="ARBA00022679"/>
    </source>
</evidence>
<dbReference type="PANTHER" id="PTHR12586">
    <property type="entry name" value="CDP-DIACYLGLYCEROL--SERINE O-PHOSPHATIDYLTRANSFERASE"/>
    <property type="match status" value="1"/>
</dbReference>
<evidence type="ECO:0000256" key="8">
    <source>
        <dbReference type="ARBA" id="ARBA00023264"/>
    </source>
</evidence>
<dbReference type="GO" id="GO:0008444">
    <property type="term" value="F:CDP-diacylglycerol-glycerol-3-phosphate 3-phosphatidyltransferase activity"/>
    <property type="evidence" value="ECO:0007669"/>
    <property type="project" value="UniProtKB-EC"/>
</dbReference>
<sequence>MLRAKIRLPVIRNGYFLSRQLGTNTAQKFQPILYDLTAELSQNLPRFTVPADGISVLAQPSEFYSILLDMIRNAEKRIFISSLYIGSSEHELISTLKTRLTEKAGLHLYLQLDLNRSTRPGPSSTATILLPLLRHFPDRVHVSLFRSPSLRGIMAKIVPPRFNEGWGTWHAKIYGADDDLIISGANLNNAYFTNRRDRYLRFTAQPRLAEYCFSFLQEMSTFSYRLLPADSRQTTNPHSYTSGDYTVVWSDPETHPHHISEQVHRALSAFQASHRVGGDDTENPALDVSSPLSNNPSAKPSILLFPMIQAGQFRIREEERFFQLLFGHLKKAAMRAMLPDVGSLPFGISSVTQSRPLMDWTSGYFSLYKPYQQLILGTPAVGVKIVCSSPKANGFFGSKGISGRIPEGYTFLEQKFMKAVRKTARNFARIGFLVQGNVELREWEKEGWTYHAKGLWLSPSADSAPVLTLFGSTNLNSRSADIDTELSFVMVLPPREPCHYLGAGAGGVSGPGTGRRLAMKTGPEADIDIDGSNHGREVGDLDPISNLRLQLAREVADIRADAKEWRGDTRKVRWLTKVIVWLVGNKL</sequence>
<dbReference type="Gene3D" id="3.30.870.10">
    <property type="entry name" value="Endonuclease Chain A"/>
    <property type="match status" value="2"/>
</dbReference>
<comment type="subcellular location">
    <subcellularLocation>
        <location evidence="10">Mitochondrion</location>
    </subcellularLocation>
</comment>
<feature type="domain" description="PLD phosphodiesterase" evidence="12">
    <location>
        <begin position="446"/>
        <end position="479"/>
    </location>
</feature>
<name>A0A8H5CB69_9AGAR</name>
<keyword evidence="10" id="KW-0547">Nucleotide-binding</keyword>
<dbReference type="GO" id="GO:0005739">
    <property type="term" value="C:mitochondrion"/>
    <property type="evidence" value="ECO:0007669"/>
    <property type="project" value="UniProtKB-SubCell"/>
</dbReference>
<keyword evidence="10" id="KW-0067">ATP-binding</keyword>
<dbReference type="SUPFAM" id="SSF56024">
    <property type="entry name" value="Phospholipase D/nuclease"/>
    <property type="match status" value="1"/>
</dbReference>
<dbReference type="GO" id="GO:0032049">
    <property type="term" value="P:cardiolipin biosynthetic process"/>
    <property type="evidence" value="ECO:0007669"/>
    <property type="project" value="InterPro"/>
</dbReference>
<gene>
    <name evidence="13" type="ORF">D9757_014910</name>
</gene>
<dbReference type="GO" id="GO:0005524">
    <property type="term" value="F:ATP binding"/>
    <property type="evidence" value="ECO:0007669"/>
    <property type="project" value="UniProtKB-KW"/>
</dbReference>
<comment type="pathway">
    <text evidence="1 10">Phospholipid metabolism; phosphatidylglycerol biosynthesis; phosphatidylglycerol from CDP-diacylglycerol: step 1/2.</text>
</comment>
<dbReference type="CDD" id="cd09137">
    <property type="entry name" value="PLDc_PGS1_euk_2"/>
    <property type="match status" value="1"/>
</dbReference>
<evidence type="ECO:0000256" key="6">
    <source>
        <dbReference type="ARBA" id="ARBA00023098"/>
    </source>
</evidence>
<dbReference type="EMBL" id="JAACJN010000578">
    <property type="protein sequence ID" value="KAF5338283.1"/>
    <property type="molecule type" value="Genomic_DNA"/>
</dbReference>
<dbReference type="Proteomes" id="UP000518752">
    <property type="component" value="Unassembled WGS sequence"/>
</dbReference>
<evidence type="ECO:0000256" key="7">
    <source>
        <dbReference type="ARBA" id="ARBA00023209"/>
    </source>
</evidence>
<keyword evidence="7 10" id="KW-0594">Phospholipid biosynthesis</keyword>
<organism evidence="13 14">
    <name type="scientific">Collybiopsis confluens</name>
    <dbReference type="NCBI Taxonomy" id="2823264"/>
    <lineage>
        <taxon>Eukaryota</taxon>
        <taxon>Fungi</taxon>
        <taxon>Dikarya</taxon>
        <taxon>Basidiomycota</taxon>
        <taxon>Agaricomycotina</taxon>
        <taxon>Agaricomycetes</taxon>
        <taxon>Agaricomycetidae</taxon>
        <taxon>Agaricales</taxon>
        <taxon>Marasmiineae</taxon>
        <taxon>Omphalotaceae</taxon>
        <taxon>Collybiopsis</taxon>
    </lineage>
</organism>
<evidence type="ECO:0000256" key="11">
    <source>
        <dbReference type="SAM" id="MobiDB-lite"/>
    </source>
</evidence>
<keyword evidence="8 10" id="KW-1208">Phospholipid metabolism</keyword>
<accession>A0A8H5CB69</accession>
<evidence type="ECO:0000313" key="13">
    <source>
        <dbReference type="EMBL" id="KAF5338283.1"/>
    </source>
</evidence>
<dbReference type="EC" id="2.7.8.5" evidence="10"/>
<evidence type="ECO:0000256" key="10">
    <source>
        <dbReference type="RuleBase" id="RU365024"/>
    </source>
</evidence>
<dbReference type="CDD" id="cd09135">
    <property type="entry name" value="PLDc_PGS1_euk_1"/>
    <property type="match status" value="1"/>
</dbReference>
<feature type="region of interest" description="Disordered" evidence="11">
    <location>
        <begin position="275"/>
        <end position="294"/>
    </location>
</feature>
<evidence type="ECO:0000256" key="2">
    <source>
        <dbReference type="ARBA" id="ARBA00010682"/>
    </source>
</evidence>
<evidence type="ECO:0000256" key="3">
    <source>
        <dbReference type="ARBA" id="ARBA00022516"/>
    </source>
</evidence>
<reference evidence="13 14" key="1">
    <citation type="journal article" date="2020" name="ISME J.">
        <title>Uncovering the hidden diversity of litter-decomposition mechanisms in mushroom-forming fungi.</title>
        <authorList>
            <person name="Floudas D."/>
            <person name="Bentzer J."/>
            <person name="Ahren D."/>
            <person name="Johansson T."/>
            <person name="Persson P."/>
            <person name="Tunlid A."/>
        </authorList>
    </citation>
    <scope>NUCLEOTIDE SEQUENCE [LARGE SCALE GENOMIC DNA]</scope>
    <source>
        <strain evidence="13 14">CBS 406.79</strain>
    </source>
</reference>
<dbReference type="AlphaFoldDB" id="A0A8H5CB69"/>
<comment type="function">
    <text evidence="10">Functions in the biosynthesis of the anionic phospholipids phosphatidylglycerol and cardiolipin.</text>
</comment>
<dbReference type="InterPro" id="IPR016270">
    <property type="entry name" value="PGS1"/>
</dbReference>